<dbReference type="Pfam" id="PF06737">
    <property type="entry name" value="Transglycosylas"/>
    <property type="match status" value="1"/>
</dbReference>
<feature type="region of interest" description="Disordered" evidence="4">
    <location>
        <begin position="1"/>
        <end position="35"/>
    </location>
</feature>
<evidence type="ECO:0000313" key="6">
    <source>
        <dbReference type="EMBL" id="GEL23512.1"/>
    </source>
</evidence>
<dbReference type="InterPro" id="IPR023346">
    <property type="entry name" value="Lysozyme-like_dom_sf"/>
</dbReference>
<dbReference type="AlphaFoldDB" id="A0A511DFG6"/>
<gene>
    <name evidence="6" type="ORF">PSU4_24660</name>
</gene>
<feature type="compositionally biased region" description="Low complexity" evidence="4">
    <location>
        <begin position="234"/>
        <end position="250"/>
    </location>
</feature>
<dbReference type="Proteomes" id="UP000321685">
    <property type="component" value="Unassembled WGS sequence"/>
</dbReference>
<dbReference type="SUPFAM" id="SSF53955">
    <property type="entry name" value="Lysozyme-like"/>
    <property type="match status" value="1"/>
</dbReference>
<dbReference type="InterPro" id="IPR010618">
    <property type="entry name" value="RPF"/>
</dbReference>
<dbReference type="PANTHER" id="PTHR39160">
    <property type="entry name" value="CELL WALL-BINDING PROTEIN YOCH"/>
    <property type="match status" value="1"/>
</dbReference>
<proteinExistence type="inferred from homology"/>
<keyword evidence="3" id="KW-0378">Hydrolase</keyword>
<dbReference type="OrthoDB" id="1404170at2"/>
<name>A0A511DFG6_9PSEU</name>
<dbReference type="Pfam" id="PF07501">
    <property type="entry name" value="G5"/>
    <property type="match status" value="1"/>
</dbReference>
<dbReference type="EMBL" id="BJVJ01000020">
    <property type="protein sequence ID" value="GEL23512.1"/>
    <property type="molecule type" value="Genomic_DNA"/>
</dbReference>
<dbReference type="InterPro" id="IPR051933">
    <property type="entry name" value="Resuscitation_pf_RpfB"/>
</dbReference>
<dbReference type="PANTHER" id="PTHR39160:SF4">
    <property type="entry name" value="RESUSCITATION-PROMOTING FACTOR RPFB"/>
    <property type="match status" value="1"/>
</dbReference>
<accession>A0A511DFG6</accession>
<dbReference type="GO" id="GO:0016787">
    <property type="term" value="F:hydrolase activity"/>
    <property type="evidence" value="ECO:0007669"/>
    <property type="project" value="UniProtKB-KW"/>
</dbReference>
<evidence type="ECO:0000256" key="3">
    <source>
        <dbReference type="ARBA" id="ARBA00022801"/>
    </source>
</evidence>
<evidence type="ECO:0000259" key="5">
    <source>
        <dbReference type="PROSITE" id="PS51109"/>
    </source>
</evidence>
<dbReference type="Gene3D" id="2.20.230.10">
    <property type="entry name" value="Resuscitation-promoting factor rpfb"/>
    <property type="match status" value="1"/>
</dbReference>
<feature type="domain" description="G5" evidence="5">
    <location>
        <begin position="490"/>
        <end position="570"/>
    </location>
</feature>
<dbReference type="PROSITE" id="PS51109">
    <property type="entry name" value="G5"/>
    <property type="match status" value="1"/>
</dbReference>
<evidence type="ECO:0000256" key="4">
    <source>
        <dbReference type="SAM" id="MobiDB-lite"/>
    </source>
</evidence>
<feature type="region of interest" description="Disordered" evidence="4">
    <location>
        <begin position="229"/>
        <end position="289"/>
    </location>
</feature>
<evidence type="ECO:0000256" key="2">
    <source>
        <dbReference type="ARBA" id="ARBA00022729"/>
    </source>
</evidence>
<dbReference type="RefSeq" id="WP_147106745.1">
    <property type="nucleotide sequence ID" value="NZ_BJVJ01000020.1"/>
</dbReference>
<feature type="compositionally biased region" description="Basic residues" evidence="4">
    <location>
        <begin position="8"/>
        <end position="17"/>
    </location>
</feature>
<evidence type="ECO:0000313" key="7">
    <source>
        <dbReference type="Proteomes" id="UP000321685"/>
    </source>
</evidence>
<dbReference type="InterPro" id="IPR007137">
    <property type="entry name" value="DUF348"/>
</dbReference>
<feature type="compositionally biased region" description="Low complexity" evidence="4">
    <location>
        <begin position="260"/>
        <end position="277"/>
    </location>
</feature>
<dbReference type="CDD" id="cd13925">
    <property type="entry name" value="RPF"/>
    <property type="match status" value="1"/>
</dbReference>
<organism evidence="6 7">
    <name type="scientific">Pseudonocardia sulfidoxydans NBRC 16205</name>
    <dbReference type="NCBI Taxonomy" id="1223511"/>
    <lineage>
        <taxon>Bacteria</taxon>
        <taxon>Bacillati</taxon>
        <taxon>Actinomycetota</taxon>
        <taxon>Actinomycetes</taxon>
        <taxon>Pseudonocardiales</taxon>
        <taxon>Pseudonocardiaceae</taxon>
        <taxon>Pseudonocardia</taxon>
    </lineage>
</organism>
<keyword evidence="2" id="KW-0732">Signal</keyword>
<dbReference type="InterPro" id="IPR011098">
    <property type="entry name" value="G5_dom"/>
</dbReference>
<protein>
    <recommendedName>
        <fullName evidence="5">G5 domain-containing protein</fullName>
    </recommendedName>
</protein>
<sequence>MVDVSSHLQRRAARARHGYASDDFPAPGSPLDEELDPRARADALLARLTATDAPATGGWFAEPRREPYLGYLDDEPDGSGVLDDHDDHDDIESFWADQRPAADSHAHPAAVDEPSYDPDEPATRWFPVVGSEGPTYTALDDAHAAYRTDWFAVPAQAGPVDAPARTDRLPVIQPSPAVRPSPAVEPLTGRNRLVDPPTVDGLSALAGLPPAGRVADTVTHEPVADTDVQDARSAAAPAVPEAPEAGPPAVDESAAEVETPTDPAPRTRAARRSTAPAGLTEADAAGLDEATRGRNRTVVRATALAALVTLTAGSGTALAMDKTVTVTVDGKSQVVHTFSGDVAGALEAAGIATNPQDRVAPGLGSEVSSGDEIVVDRARQITLIEGSERRQVWTTSDVVSEALAGMGLDAQPIQMSVSPDSEIPLSGMSLIVNVQRTVSLVDGAGTPTQVTTMAGTVGGLLAERGVQLGSDDVAAPGLDAPLTDGMEIRVVRNAVNDIVVTRKIPPPEQTVEDPTMAQGKKVVVDPGKAGEQSSVMRVFTENGKEVRREQVSAGSTVPPKPKIVKVGTNKDIPAAPAVAGGGAWDSLAKCESGGNWAINTGNGYYGGLQFDARTWAAYGGTQYAPLPHQATREQQIAVATKMRDARGGYGAWPACSRKLGL</sequence>
<dbReference type="Pfam" id="PF03990">
    <property type="entry name" value="DUF348"/>
    <property type="match status" value="3"/>
</dbReference>
<comment type="similarity">
    <text evidence="1">Belongs to the transglycosylase family. Rpf subfamily.</text>
</comment>
<dbReference type="Gene3D" id="1.10.530.10">
    <property type="match status" value="1"/>
</dbReference>
<feature type="region of interest" description="Disordered" evidence="4">
    <location>
        <begin position="172"/>
        <end position="198"/>
    </location>
</feature>
<comment type="caution">
    <text evidence="6">The sequence shown here is derived from an EMBL/GenBank/DDBJ whole genome shotgun (WGS) entry which is preliminary data.</text>
</comment>
<evidence type="ECO:0000256" key="1">
    <source>
        <dbReference type="ARBA" id="ARBA00010830"/>
    </source>
</evidence>
<feature type="region of interest" description="Disordered" evidence="4">
    <location>
        <begin position="68"/>
        <end position="119"/>
    </location>
</feature>
<reference evidence="6 7" key="1">
    <citation type="submission" date="2019-07" db="EMBL/GenBank/DDBJ databases">
        <title>Whole genome shotgun sequence of Pseudonocardia sulfidoxydans NBRC 16205.</title>
        <authorList>
            <person name="Hosoyama A."/>
            <person name="Uohara A."/>
            <person name="Ohji S."/>
            <person name="Ichikawa N."/>
        </authorList>
    </citation>
    <scope>NUCLEOTIDE SEQUENCE [LARGE SCALE GENOMIC DNA]</scope>
    <source>
        <strain evidence="6 7">NBRC 16205</strain>
    </source>
</reference>
<keyword evidence="7" id="KW-1185">Reference proteome</keyword>
<dbReference type="SMART" id="SM01208">
    <property type="entry name" value="G5"/>
    <property type="match status" value="1"/>
</dbReference>